<sequence>MRFASLCLLTLMLCPVSGLADEFADTVATFKKSPVAQKFFASAYAYAVFPTIAKGGLGVGAAHGTGRVYRAGQLVGTTRMTQLSIGVQLGGQAYSQVVFLKDRRAYDDFTSGNFEFAAGASAVAITASAQASASTTGVTASTGSNAERTRQVDASYSKGILVLTVAKGGLMYEASIAGQKYDFSPI</sequence>
<evidence type="ECO:0000313" key="3">
    <source>
        <dbReference type="EMBL" id="MBB3167346.1"/>
    </source>
</evidence>
<accession>A0A839UNM5</accession>
<dbReference type="Pfam" id="PF04366">
    <property type="entry name" value="Ysc84"/>
    <property type="match status" value="1"/>
</dbReference>
<feature type="chain" id="PRO_5032490462" evidence="1">
    <location>
        <begin position="21"/>
        <end position="186"/>
    </location>
</feature>
<dbReference type="Proteomes" id="UP000559987">
    <property type="component" value="Unassembled WGS sequence"/>
</dbReference>
<dbReference type="InterPro" id="IPR007461">
    <property type="entry name" value="Ysc84_actin-binding"/>
</dbReference>
<protein>
    <submittedName>
        <fullName evidence="3">Lipid-binding SYLF domain-containing protein</fullName>
    </submittedName>
</protein>
<feature type="signal peptide" evidence="1">
    <location>
        <begin position="1"/>
        <end position="20"/>
    </location>
</feature>
<comment type="caution">
    <text evidence="3">The sequence shown here is derived from an EMBL/GenBank/DDBJ whole genome shotgun (WGS) entry which is preliminary data.</text>
</comment>
<dbReference type="CDD" id="cd11524">
    <property type="entry name" value="SYLF"/>
    <property type="match status" value="1"/>
</dbReference>
<proteinExistence type="predicted"/>
<reference evidence="3 4" key="1">
    <citation type="submission" date="2020-08" db="EMBL/GenBank/DDBJ databases">
        <title>Genomic Encyclopedia of Type Strains, Phase III (KMG-III): the genomes of soil and plant-associated and newly described type strains.</title>
        <authorList>
            <person name="Whitman W."/>
        </authorList>
    </citation>
    <scope>NUCLEOTIDE SEQUENCE [LARGE SCALE GENOMIC DNA]</scope>
    <source>
        <strain evidence="3 4">CECT 8571</strain>
    </source>
</reference>
<organism evidence="3 4">
    <name type="scientific">Simiduia aestuariiviva</name>
    <dbReference type="NCBI Taxonomy" id="1510459"/>
    <lineage>
        <taxon>Bacteria</taxon>
        <taxon>Pseudomonadati</taxon>
        <taxon>Pseudomonadota</taxon>
        <taxon>Gammaproteobacteria</taxon>
        <taxon>Cellvibrionales</taxon>
        <taxon>Cellvibrionaceae</taxon>
        <taxon>Simiduia</taxon>
    </lineage>
</organism>
<gene>
    <name evidence="3" type="ORF">FHS30_000522</name>
</gene>
<dbReference type="AlphaFoldDB" id="A0A839UNM5"/>
<name>A0A839UNM5_9GAMM</name>
<evidence type="ECO:0000259" key="2">
    <source>
        <dbReference type="Pfam" id="PF04366"/>
    </source>
</evidence>
<dbReference type="EMBL" id="JACHXZ010000001">
    <property type="protein sequence ID" value="MBB3167346.1"/>
    <property type="molecule type" value="Genomic_DNA"/>
</dbReference>
<evidence type="ECO:0000313" key="4">
    <source>
        <dbReference type="Proteomes" id="UP000559987"/>
    </source>
</evidence>
<feature type="domain" description="Ysc84 actin-binding" evidence="2">
    <location>
        <begin position="82"/>
        <end position="162"/>
    </location>
</feature>
<keyword evidence="4" id="KW-1185">Reference proteome</keyword>
<dbReference type="RefSeq" id="WP_183907986.1">
    <property type="nucleotide sequence ID" value="NZ_JACHXZ010000001.1"/>
</dbReference>
<evidence type="ECO:0000256" key="1">
    <source>
        <dbReference type="SAM" id="SignalP"/>
    </source>
</evidence>
<keyword evidence="1" id="KW-0732">Signal</keyword>